<dbReference type="RefSeq" id="WP_145283666.1">
    <property type="nucleotide sequence ID" value="NZ_CP036291.1"/>
</dbReference>
<dbReference type="Pfam" id="PF00563">
    <property type="entry name" value="EAL"/>
    <property type="match status" value="1"/>
</dbReference>
<evidence type="ECO:0000259" key="3">
    <source>
        <dbReference type="PROSITE" id="PS50883"/>
    </source>
</evidence>
<gene>
    <name evidence="4" type="primary">adrB</name>
    <name evidence="4" type="ORF">Pla175_19680</name>
</gene>
<proteinExistence type="predicted"/>
<dbReference type="CDD" id="cd01948">
    <property type="entry name" value="EAL"/>
    <property type="match status" value="1"/>
</dbReference>
<dbReference type="EC" id="3.1.4.52" evidence="4"/>
<dbReference type="SMART" id="SM00052">
    <property type="entry name" value="EAL"/>
    <property type="match status" value="1"/>
</dbReference>
<dbReference type="SUPFAM" id="SSF49879">
    <property type="entry name" value="SMAD/FHA domain"/>
    <property type="match status" value="1"/>
</dbReference>
<dbReference type="Gene3D" id="3.20.20.450">
    <property type="entry name" value="EAL domain"/>
    <property type="match status" value="1"/>
</dbReference>
<dbReference type="SMART" id="SM00240">
    <property type="entry name" value="FHA"/>
    <property type="match status" value="1"/>
</dbReference>
<keyword evidence="4" id="KW-0378">Hydrolase</keyword>
<dbReference type="InterPro" id="IPR035919">
    <property type="entry name" value="EAL_sf"/>
</dbReference>
<dbReference type="Pfam" id="PF00498">
    <property type="entry name" value="FHA"/>
    <property type="match status" value="1"/>
</dbReference>
<dbReference type="PROSITE" id="PS50006">
    <property type="entry name" value="FHA_DOMAIN"/>
    <property type="match status" value="1"/>
</dbReference>
<dbReference type="InterPro" id="IPR000253">
    <property type="entry name" value="FHA_dom"/>
</dbReference>
<feature type="compositionally biased region" description="Polar residues" evidence="1">
    <location>
        <begin position="360"/>
        <end position="371"/>
    </location>
</feature>
<reference evidence="4 5" key="1">
    <citation type="submission" date="2019-02" db="EMBL/GenBank/DDBJ databases">
        <title>Deep-cultivation of Planctomycetes and their phenomic and genomic characterization uncovers novel biology.</title>
        <authorList>
            <person name="Wiegand S."/>
            <person name="Jogler M."/>
            <person name="Boedeker C."/>
            <person name="Pinto D."/>
            <person name="Vollmers J."/>
            <person name="Rivas-Marin E."/>
            <person name="Kohn T."/>
            <person name="Peeters S.H."/>
            <person name="Heuer A."/>
            <person name="Rast P."/>
            <person name="Oberbeckmann S."/>
            <person name="Bunk B."/>
            <person name="Jeske O."/>
            <person name="Meyerdierks A."/>
            <person name="Storesund J.E."/>
            <person name="Kallscheuer N."/>
            <person name="Luecker S."/>
            <person name="Lage O.M."/>
            <person name="Pohl T."/>
            <person name="Merkel B.J."/>
            <person name="Hornburger P."/>
            <person name="Mueller R.-W."/>
            <person name="Bruemmer F."/>
            <person name="Labrenz M."/>
            <person name="Spormann A.M."/>
            <person name="Op den Camp H."/>
            <person name="Overmann J."/>
            <person name="Amann R."/>
            <person name="Jetten M.S.M."/>
            <person name="Mascher T."/>
            <person name="Medema M.H."/>
            <person name="Devos D.P."/>
            <person name="Kaster A.-K."/>
            <person name="Ovreas L."/>
            <person name="Rohde M."/>
            <person name="Galperin M.Y."/>
            <person name="Jogler C."/>
        </authorList>
    </citation>
    <scope>NUCLEOTIDE SEQUENCE [LARGE SCALE GENOMIC DNA]</scope>
    <source>
        <strain evidence="4 5">Pla175</strain>
    </source>
</reference>
<dbReference type="InterPro" id="IPR001633">
    <property type="entry name" value="EAL_dom"/>
</dbReference>
<dbReference type="OrthoDB" id="9813903at2"/>
<dbReference type="KEGG" id="pnd:Pla175_19680"/>
<dbReference type="InterPro" id="IPR008984">
    <property type="entry name" value="SMAD_FHA_dom_sf"/>
</dbReference>
<dbReference type="InterPro" id="IPR050706">
    <property type="entry name" value="Cyclic-di-GMP_PDE-like"/>
</dbReference>
<feature type="domain" description="FHA" evidence="2">
    <location>
        <begin position="35"/>
        <end position="84"/>
    </location>
</feature>
<protein>
    <submittedName>
        <fullName evidence="4">Cyclic-di-GMP phosphodiesterase AdrB</fullName>
        <ecNumber evidence="4">3.1.4.52</ecNumber>
    </submittedName>
</protein>
<organism evidence="4 5">
    <name type="scientific">Pirellulimonas nuda</name>
    <dbReference type="NCBI Taxonomy" id="2528009"/>
    <lineage>
        <taxon>Bacteria</taxon>
        <taxon>Pseudomonadati</taxon>
        <taxon>Planctomycetota</taxon>
        <taxon>Planctomycetia</taxon>
        <taxon>Pirellulales</taxon>
        <taxon>Lacipirellulaceae</taxon>
        <taxon>Pirellulimonas</taxon>
    </lineage>
</organism>
<dbReference type="PROSITE" id="PS50883">
    <property type="entry name" value="EAL"/>
    <property type="match status" value="1"/>
</dbReference>
<evidence type="ECO:0000313" key="5">
    <source>
        <dbReference type="Proteomes" id="UP000317429"/>
    </source>
</evidence>
<dbReference type="Gene3D" id="2.60.200.20">
    <property type="match status" value="1"/>
</dbReference>
<feature type="domain" description="EAL" evidence="3">
    <location>
        <begin position="124"/>
        <end position="371"/>
    </location>
</feature>
<dbReference type="EMBL" id="CP036291">
    <property type="protein sequence ID" value="QDU88588.1"/>
    <property type="molecule type" value="Genomic_DNA"/>
</dbReference>
<evidence type="ECO:0000256" key="1">
    <source>
        <dbReference type="SAM" id="MobiDB-lite"/>
    </source>
</evidence>
<keyword evidence="5" id="KW-1185">Reference proteome</keyword>
<accession>A0A518DAU6</accession>
<sequence length="380" mass="41838">MLDCLTTSSQTRWLLSGQLTDDEPMRRISVDCSPFTVGRRADQSLSIPSPTVSGRHAEILLEDDLLRVRDLGSTNGTFVNGVRVTDDCAVHRGDLVQFAQIVFRATLEDSTPNLKTIQEDSADRALALIQFDKLMTERAVSPHFQPIVAMGTQQTFGFEILGRSKLFGLTDPAMMFKAAAVLNLEAELSRILRDEGVRVGQGIPGGQLLFFNTHPAEIEDLGVLEFSLRELRELDPHRPMVLEIHEATATQSNQMRELRSVLDELCIGLAYDDFGAGQARLVELVEVPPDYLKFDMKLVQGISSASLERQKMVERLVQMTSELGIVPLAEGIEQTADHEVCAELGFSCAQGFLYGRPQPLSRSSQAPSQCGQPAPLAGVR</sequence>
<evidence type="ECO:0000259" key="2">
    <source>
        <dbReference type="PROSITE" id="PS50006"/>
    </source>
</evidence>
<name>A0A518DAU6_9BACT</name>
<dbReference type="Proteomes" id="UP000317429">
    <property type="component" value="Chromosome"/>
</dbReference>
<dbReference type="CDD" id="cd00060">
    <property type="entry name" value="FHA"/>
    <property type="match status" value="1"/>
</dbReference>
<dbReference type="AlphaFoldDB" id="A0A518DAU6"/>
<feature type="region of interest" description="Disordered" evidence="1">
    <location>
        <begin position="359"/>
        <end position="380"/>
    </location>
</feature>
<dbReference type="GO" id="GO:0071111">
    <property type="term" value="F:cyclic-guanylate-specific phosphodiesterase activity"/>
    <property type="evidence" value="ECO:0007669"/>
    <property type="project" value="UniProtKB-EC"/>
</dbReference>
<dbReference type="SUPFAM" id="SSF141868">
    <property type="entry name" value="EAL domain-like"/>
    <property type="match status" value="1"/>
</dbReference>
<evidence type="ECO:0000313" key="4">
    <source>
        <dbReference type="EMBL" id="QDU88588.1"/>
    </source>
</evidence>
<dbReference type="PANTHER" id="PTHR33121">
    <property type="entry name" value="CYCLIC DI-GMP PHOSPHODIESTERASE PDEF"/>
    <property type="match status" value="1"/>
</dbReference>
<dbReference type="PANTHER" id="PTHR33121:SF76">
    <property type="entry name" value="SIGNALING PROTEIN"/>
    <property type="match status" value="1"/>
</dbReference>